<dbReference type="AlphaFoldDB" id="A0A9W8DXW9"/>
<evidence type="ECO:0000256" key="3">
    <source>
        <dbReference type="ARBA" id="ARBA00005359"/>
    </source>
</evidence>
<gene>
    <name evidence="13" type="primary">URA1_1</name>
    <name evidence="13" type="ORF">IWQ60_005806</name>
</gene>
<evidence type="ECO:0000256" key="5">
    <source>
        <dbReference type="ARBA" id="ARBA00017599"/>
    </source>
</evidence>
<dbReference type="PANTHER" id="PTHR48109">
    <property type="entry name" value="DIHYDROOROTATE DEHYDROGENASE (QUINONE), MITOCHONDRIAL-RELATED"/>
    <property type="match status" value="1"/>
</dbReference>
<dbReference type="EC" id="1.3.5.2" evidence="4 11"/>
<keyword evidence="11" id="KW-0999">Mitochondrion inner membrane</keyword>
<evidence type="ECO:0000256" key="7">
    <source>
        <dbReference type="ARBA" id="ARBA00022643"/>
    </source>
</evidence>
<comment type="similarity">
    <text evidence="3 11">Belongs to the dihydroorotate dehydrogenase family. Type 2 subfamily.</text>
</comment>
<evidence type="ECO:0000256" key="6">
    <source>
        <dbReference type="ARBA" id="ARBA00022630"/>
    </source>
</evidence>
<evidence type="ECO:0000313" key="13">
    <source>
        <dbReference type="EMBL" id="KAJ1923552.1"/>
    </source>
</evidence>
<dbReference type="GO" id="GO:0106430">
    <property type="term" value="F:dihydroorotate dehydrogenase (quinone) activity"/>
    <property type="evidence" value="ECO:0007669"/>
    <property type="project" value="UniProtKB-EC"/>
</dbReference>
<dbReference type="PROSITE" id="PS00912">
    <property type="entry name" value="DHODEHASE_2"/>
    <property type="match status" value="1"/>
</dbReference>
<dbReference type="GO" id="GO:0006207">
    <property type="term" value="P:'de novo' pyrimidine nucleobase biosynthetic process"/>
    <property type="evidence" value="ECO:0007669"/>
    <property type="project" value="InterPro"/>
</dbReference>
<dbReference type="EMBL" id="JANBPT010000326">
    <property type="protein sequence ID" value="KAJ1923552.1"/>
    <property type="molecule type" value="Genomic_DNA"/>
</dbReference>
<organism evidence="13 14">
    <name type="scientific">Tieghemiomyces parasiticus</name>
    <dbReference type="NCBI Taxonomy" id="78921"/>
    <lineage>
        <taxon>Eukaryota</taxon>
        <taxon>Fungi</taxon>
        <taxon>Fungi incertae sedis</taxon>
        <taxon>Zoopagomycota</taxon>
        <taxon>Kickxellomycotina</taxon>
        <taxon>Dimargaritomycetes</taxon>
        <taxon>Dimargaritales</taxon>
        <taxon>Dimargaritaceae</taxon>
        <taxon>Tieghemiomyces</taxon>
    </lineage>
</organism>
<evidence type="ECO:0000256" key="11">
    <source>
        <dbReference type="RuleBase" id="RU361255"/>
    </source>
</evidence>
<evidence type="ECO:0000256" key="2">
    <source>
        <dbReference type="ARBA" id="ARBA00005161"/>
    </source>
</evidence>
<evidence type="ECO:0000256" key="10">
    <source>
        <dbReference type="ARBA" id="ARBA00048639"/>
    </source>
</evidence>
<evidence type="ECO:0000256" key="1">
    <source>
        <dbReference type="ARBA" id="ARBA00004370"/>
    </source>
</evidence>
<evidence type="ECO:0000256" key="8">
    <source>
        <dbReference type="ARBA" id="ARBA00023002"/>
    </source>
</evidence>
<evidence type="ECO:0000256" key="9">
    <source>
        <dbReference type="ARBA" id="ARBA00023136"/>
    </source>
</evidence>
<evidence type="ECO:0000256" key="4">
    <source>
        <dbReference type="ARBA" id="ARBA00012791"/>
    </source>
</evidence>
<dbReference type="GO" id="GO:0005743">
    <property type="term" value="C:mitochondrial inner membrane"/>
    <property type="evidence" value="ECO:0007669"/>
    <property type="project" value="UniProtKB-SubCell"/>
</dbReference>
<accession>A0A9W8DXW9</accession>
<protein>
    <recommendedName>
        <fullName evidence="5 11">Dihydroorotate dehydrogenase (quinone), mitochondrial</fullName>
        <shortName evidence="11">DHOdehase</shortName>
        <ecNumber evidence="4 11">1.3.5.2</ecNumber>
    </recommendedName>
</protein>
<dbReference type="InterPro" id="IPR005719">
    <property type="entry name" value="Dihydroorotate_DH_2"/>
</dbReference>
<evidence type="ECO:0000259" key="12">
    <source>
        <dbReference type="Pfam" id="PF01180"/>
    </source>
</evidence>
<dbReference type="NCBIfam" id="TIGR01036">
    <property type="entry name" value="pyrD_sub2"/>
    <property type="match status" value="1"/>
</dbReference>
<feature type="domain" description="Dihydroorotate dehydrogenase catalytic" evidence="12">
    <location>
        <begin position="149"/>
        <end position="472"/>
    </location>
</feature>
<sequence>MLPALRSQLRLRTLPTVRPGRIPRLGFSERTLYSSPLLASPKLPVDEFRPLEDPVKAVNAEAEVEAESAERAQARATGQRIFRIGLWTVAVGTVATWYLSDVEAGIYDRVVMPFLRRLDPETVHRFSIAMAAWGLVPYDKRQRTDDARLRTTLWGRELRNPIGLAAGYDKHAEAVDAMFDLGFGMVEVGSITPEPQEGNPRPRVFRLEDDRSVINRYGLNSDGYAPPSLRINRRYWRQVVENLQKEPVDDYLLVEPMEQRYRSGLEGRFLGVNLGRNTRRRDTGAADYLVGLRAFGDRADYAVINVSCPNTPDKGSQQRDGKLVGLLKEIVAYRDQIEDFKPRLVVKISPDLTPQELRTVAEAALEANMDGIIVSNTTTQRPATLQSDPAVVAQTGGLSGPPLRDLALSALREVYKVTQGRIPIIGCGGISSGADAILFARAGANAVQIYTAMVYGGPAVPRRIKDEVLELLGDQKWTDIIGKDDS</sequence>
<keyword evidence="8 11" id="KW-0560">Oxidoreductase</keyword>
<keyword evidence="9" id="KW-0472">Membrane</keyword>
<keyword evidence="14" id="KW-1185">Reference proteome</keyword>
<reference evidence="13" key="1">
    <citation type="submission" date="2022-07" db="EMBL/GenBank/DDBJ databases">
        <title>Phylogenomic reconstructions and comparative analyses of Kickxellomycotina fungi.</title>
        <authorList>
            <person name="Reynolds N.K."/>
            <person name="Stajich J.E."/>
            <person name="Barry K."/>
            <person name="Grigoriev I.V."/>
            <person name="Crous P."/>
            <person name="Smith M.E."/>
        </authorList>
    </citation>
    <scope>NUCLEOTIDE SEQUENCE</scope>
    <source>
        <strain evidence="13">RSA 861</strain>
    </source>
</reference>
<dbReference type="PROSITE" id="PS00911">
    <property type="entry name" value="DHODEHASE_1"/>
    <property type="match status" value="1"/>
</dbReference>
<dbReference type="Proteomes" id="UP001150569">
    <property type="component" value="Unassembled WGS sequence"/>
</dbReference>
<dbReference type="Gene3D" id="3.20.20.70">
    <property type="entry name" value="Aldolase class I"/>
    <property type="match status" value="1"/>
</dbReference>
<dbReference type="OrthoDB" id="14784at2759"/>
<proteinExistence type="inferred from homology"/>
<dbReference type="SUPFAM" id="SSF51395">
    <property type="entry name" value="FMN-linked oxidoreductases"/>
    <property type="match status" value="1"/>
</dbReference>
<dbReference type="Pfam" id="PF01180">
    <property type="entry name" value="DHO_dh"/>
    <property type="match status" value="1"/>
</dbReference>
<comment type="caution">
    <text evidence="13">The sequence shown here is derived from an EMBL/GenBank/DDBJ whole genome shotgun (WGS) entry which is preliminary data.</text>
</comment>
<dbReference type="PANTHER" id="PTHR48109:SF4">
    <property type="entry name" value="DIHYDROOROTATE DEHYDROGENASE (QUINONE), MITOCHONDRIAL"/>
    <property type="match status" value="1"/>
</dbReference>
<dbReference type="GO" id="GO:0009220">
    <property type="term" value="P:pyrimidine ribonucleotide biosynthetic process"/>
    <property type="evidence" value="ECO:0007669"/>
    <property type="project" value="TreeGrafter"/>
</dbReference>
<comment type="pathway">
    <text evidence="2 11">Pyrimidine metabolism; UMP biosynthesis via de novo pathway; orotate from (S)-dihydroorotate (quinone route): step 1/1.</text>
</comment>
<comment type="subcellular location">
    <subcellularLocation>
        <location evidence="1">Membrane</location>
    </subcellularLocation>
    <subcellularLocation>
        <location evidence="11">Mitochondrion inner membrane</location>
        <topology evidence="11">Single-pass membrane protein</topology>
    </subcellularLocation>
</comment>
<comment type="cofactor">
    <cofactor evidence="11">
        <name>FMN</name>
        <dbReference type="ChEBI" id="CHEBI:58210"/>
    </cofactor>
    <text evidence="11">Binds 1 FMN per subunit.</text>
</comment>
<dbReference type="InterPro" id="IPR005720">
    <property type="entry name" value="Dihydroorotate_DH_cat"/>
</dbReference>
<evidence type="ECO:0000313" key="14">
    <source>
        <dbReference type="Proteomes" id="UP001150569"/>
    </source>
</evidence>
<name>A0A9W8DXW9_9FUNG</name>
<keyword evidence="11" id="KW-0496">Mitochondrion</keyword>
<comment type="catalytic activity">
    <reaction evidence="10 11">
        <text>(S)-dihydroorotate + a quinone = orotate + a quinol</text>
        <dbReference type="Rhea" id="RHEA:30187"/>
        <dbReference type="ChEBI" id="CHEBI:24646"/>
        <dbReference type="ChEBI" id="CHEBI:30839"/>
        <dbReference type="ChEBI" id="CHEBI:30864"/>
        <dbReference type="ChEBI" id="CHEBI:132124"/>
        <dbReference type="EC" id="1.3.5.2"/>
    </reaction>
</comment>
<dbReference type="CDD" id="cd04738">
    <property type="entry name" value="DHOD_2_like"/>
    <property type="match status" value="1"/>
</dbReference>
<dbReference type="InterPro" id="IPR050074">
    <property type="entry name" value="DHO_dehydrogenase"/>
</dbReference>
<keyword evidence="6 11" id="KW-0285">Flavoprotein</keyword>
<dbReference type="InterPro" id="IPR001295">
    <property type="entry name" value="Dihydroorotate_DH_CS"/>
</dbReference>
<dbReference type="InterPro" id="IPR013785">
    <property type="entry name" value="Aldolase_TIM"/>
</dbReference>
<keyword evidence="7 11" id="KW-0288">FMN</keyword>